<dbReference type="GO" id="GO:0003700">
    <property type="term" value="F:DNA-binding transcription factor activity"/>
    <property type="evidence" value="ECO:0007669"/>
    <property type="project" value="TreeGrafter"/>
</dbReference>
<evidence type="ECO:0000256" key="2">
    <source>
        <dbReference type="PROSITE-ProRule" id="PRU00335"/>
    </source>
</evidence>
<keyword evidence="6" id="KW-1185">Reference proteome</keyword>
<dbReference type="InterPro" id="IPR050109">
    <property type="entry name" value="HTH-type_TetR-like_transc_reg"/>
</dbReference>
<dbReference type="Proteomes" id="UP000271469">
    <property type="component" value="Chromosome"/>
</dbReference>
<protein>
    <submittedName>
        <fullName evidence="5">HTH-type transcriptional repressor KstR2</fullName>
    </submittedName>
</protein>
<dbReference type="InterPro" id="IPR001647">
    <property type="entry name" value="HTH_TetR"/>
</dbReference>
<dbReference type="AlphaFoldDB" id="A0A3G8JU25"/>
<feature type="domain" description="HTH tetR-type" evidence="4">
    <location>
        <begin position="39"/>
        <end position="99"/>
    </location>
</feature>
<dbReference type="KEGG" id="gom:D7316_04832"/>
<reference evidence="5 6" key="1">
    <citation type="submission" date="2018-11" db="EMBL/GenBank/DDBJ databases">
        <title>Gordonia insulae sp. nov., isolated from an island soil.</title>
        <authorList>
            <person name="Kim Y.S."/>
            <person name="Kim S.B."/>
        </authorList>
    </citation>
    <scope>NUCLEOTIDE SEQUENCE [LARGE SCALE GENOMIC DNA]</scope>
    <source>
        <strain evidence="5 6">MMS17-SY073</strain>
    </source>
</reference>
<proteinExistence type="predicted"/>
<dbReference type="SUPFAM" id="SSF46689">
    <property type="entry name" value="Homeodomain-like"/>
    <property type="match status" value="1"/>
</dbReference>
<dbReference type="Pfam" id="PF00440">
    <property type="entry name" value="TetR_N"/>
    <property type="match status" value="1"/>
</dbReference>
<feature type="region of interest" description="Disordered" evidence="3">
    <location>
        <begin position="1"/>
        <end position="40"/>
    </location>
</feature>
<dbReference type="PROSITE" id="PS50977">
    <property type="entry name" value="HTH_TETR_2"/>
    <property type="match status" value="1"/>
</dbReference>
<sequence>MATRPSASRAASAAGSGASEPRAASPGRPRLVKPRRRGETARDEILDASAELFTRHGYTGTSTRMIADAVGVRQASLYHYFTTKDDILAALLATTVDPSLDRARELLAADGPPLQRLLDLARYDVTQLAAARWNLGALYLLPELADDRFAEFRAARLELSGAYDALAADVLGATSDTRRLLPFRLVESVIMMRSDEQRGELGDHTVTGLVDTIVGAIEMLLEHTPTR</sequence>
<evidence type="ECO:0000259" key="4">
    <source>
        <dbReference type="PROSITE" id="PS50977"/>
    </source>
</evidence>
<evidence type="ECO:0000256" key="1">
    <source>
        <dbReference type="ARBA" id="ARBA00023125"/>
    </source>
</evidence>
<keyword evidence="1 2" id="KW-0238">DNA-binding</keyword>
<dbReference type="PANTHER" id="PTHR30055:SF226">
    <property type="entry name" value="HTH-TYPE TRANSCRIPTIONAL REGULATOR PKSA"/>
    <property type="match status" value="1"/>
</dbReference>
<dbReference type="EMBL" id="CP033972">
    <property type="protein sequence ID" value="AZG48215.1"/>
    <property type="molecule type" value="Genomic_DNA"/>
</dbReference>
<accession>A0A3G8JU25</accession>
<name>A0A3G8JU25_9ACTN</name>
<evidence type="ECO:0000313" key="5">
    <source>
        <dbReference type="EMBL" id="AZG48215.1"/>
    </source>
</evidence>
<evidence type="ECO:0000313" key="6">
    <source>
        <dbReference type="Proteomes" id="UP000271469"/>
    </source>
</evidence>
<feature type="compositionally biased region" description="Low complexity" evidence="3">
    <location>
        <begin position="1"/>
        <end position="27"/>
    </location>
</feature>
<dbReference type="Gene3D" id="1.10.357.10">
    <property type="entry name" value="Tetracycline Repressor, domain 2"/>
    <property type="match status" value="1"/>
</dbReference>
<evidence type="ECO:0000256" key="3">
    <source>
        <dbReference type="SAM" id="MobiDB-lite"/>
    </source>
</evidence>
<dbReference type="PRINTS" id="PR00455">
    <property type="entry name" value="HTHTETR"/>
</dbReference>
<organism evidence="5 6">
    <name type="scientific">Gordonia insulae</name>
    <dbReference type="NCBI Taxonomy" id="2420509"/>
    <lineage>
        <taxon>Bacteria</taxon>
        <taxon>Bacillati</taxon>
        <taxon>Actinomycetota</taxon>
        <taxon>Actinomycetes</taxon>
        <taxon>Mycobacteriales</taxon>
        <taxon>Gordoniaceae</taxon>
        <taxon>Gordonia</taxon>
    </lineage>
</organism>
<gene>
    <name evidence="5" type="primary">kstR2_10</name>
    <name evidence="5" type="ORF">D7316_04832</name>
</gene>
<dbReference type="InterPro" id="IPR009057">
    <property type="entry name" value="Homeodomain-like_sf"/>
</dbReference>
<feature type="DNA-binding region" description="H-T-H motif" evidence="2">
    <location>
        <begin position="62"/>
        <end position="81"/>
    </location>
</feature>
<dbReference type="PANTHER" id="PTHR30055">
    <property type="entry name" value="HTH-TYPE TRANSCRIPTIONAL REGULATOR RUTR"/>
    <property type="match status" value="1"/>
</dbReference>
<dbReference type="OrthoDB" id="3766519at2"/>
<dbReference type="RefSeq" id="WP_124710455.1">
    <property type="nucleotide sequence ID" value="NZ_CP033972.1"/>
</dbReference>
<dbReference type="GO" id="GO:0000976">
    <property type="term" value="F:transcription cis-regulatory region binding"/>
    <property type="evidence" value="ECO:0007669"/>
    <property type="project" value="TreeGrafter"/>
</dbReference>